<keyword evidence="6" id="KW-1133">Transmembrane helix</keyword>
<evidence type="ECO:0000313" key="9">
    <source>
        <dbReference type="Proteomes" id="UP000176544"/>
    </source>
</evidence>
<sequence length="169" mass="19352">MRPMKQFLLPLLEVFEILAVVLISIYVIYGFIAQPFLVQGASMEPNFSSGDYLLVDEATYYFREPVRGEVIVFKNPNDADEFYIKRIVGLPGEEVIVSDNEVFVNGELVDEPYLADGIKVDGRYVFQLDQDQYFVMGDNRPQSFDSRNWGPLGEDLIIGVVRLRFWPPA</sequence>
<protein>
    <recommendedName>
        <fullName evidence="3 6">Signal peptidase I</fullName>
        <ecNumber evidence="3 6">3.4.21.89</ecNumber>
    </recommendedName>
</protein>
<evidence type="ECO:0000256" key="1">
    <source>
        <dbReference type="ARBA" id="ARBA00000677"/>
    </source>
</evidence>
<comment type="subcellular location">
    <subcellularLocation>
        <location evidence="6">Membrane</location>
        <topology evidence="6">Single-pass type II membrane protein</topology>
    </subcellularLocation>
</comment>
<feature type="active site" evidence="5">
    <location>
        <position position="42"/>
    </location>
</feature>
<evidence type="ECO:0000256" key="3">
    <source>
        <dbReference type="ARBA" id="ARBA00013208"/>
    </source>
</evidence>
<organism evidence="8 9">
    <name type="scientific">Candidatus Colwellbacteria bacterium RIFCSPLOWO2_02_FULL_45_11</name>
    <dbReference type="NCBI Taxonomy" id="1797692"/>
    <lineage>
        <taxon>Bacteria</taxon>
        <taxon>Candidatus Colwelliibacteriota</taxon>
    </lineage>
</organism>
<keyword evidence="6" id="KW-0812">Transmembrane</keyword>
<dbReference type="PROSITE" id="PS00761">
    <property type="entry name" value="SPASE_I_3"/>
    <property type="match status" value="1"/>
</dbReference>
<evidence type="ECO:0000259" key="7">
    <source>
        <dbReference type="Pfam" id="PF10502"/>
    </source>
</evidence>
<dbReference type="AlphaFoldDB" id="A0A1G1Z8V9"/>
<comment type="catalytic activity">
    <reaction evidence="1 6">
        <text>Cleavage of hydrophobic, N-terminal signal or leader sequences from secreted and periplasmic proteins.</text>
        <dbReference type="EC" id="3.4.21.89"/>
    </reaction>
</comment>
<dbReference type="GO" id="GO:0016020">
    <property type="term" value="C:membrane"/>
    <property type="evidence" value="ECO:0007669"/>
    <property type="project" value="UniProtKB-SubCell"/>
</dbReference>
<dbReference type="Proteomes" id="UP000176544">
    <property type="component" value="Unassembled WGS sequence"/>
</dbReference>
<feature type="active site" evidence="5">
    <location>
        <position position="85"/>
    </location>
</feature>
<dbReference type="EC" id="3.4.21.89" evidence="3 6"/>
<proteinExistence type="inferred from homology"/>
<dbReference type="GO" id="GO:0009003">
    <property type="term" value="F:signal peptidase activity"/>
    <property type="evidence" value="ECO:0007669"/>
    <property type="project" value="UniProtKB-EC"/>
</dbReference>
<dbReference type="EMBL" id="MHJA01000030">
    <property type="protein sequence ID" value="OGY60516.1"/>
    <property type="molecule type" value="Genomic_DNA"/>
</dbReference>
<dbReference type="SUPFAM" id="SSF51306">
    <property type="entry name" value="LexA/Signal peptidase"/>
    <property type="match status" value="1"/>
</dbReference>
<name>A0A1G1Z8V9_9BACT</name>
<keyword evidence="4 6" id="KW-0378">Hydrolase</keyword>
<feature type="transmembrane region" description="Helical" evidence="6">
    <location>
        <begin position="7"/>
        <end position="32"/>
    </location>
</feature>
<dbReference type="InterPro" id="IPR019758">
    <property type="entry name" value="Pept_S26A_signal_pept_1_CS"/>
</dbReference>
<comment type="caution">
    <text evidence="8">The sequence shown here is derived from an EMBL/GenBank/DDBJ whole genome shotgun (WGS) entry which is preliminary data.</text>
</comment>
<dbReference type="NCBIfam" id="TIGR02227">
    <property type="entry name" value="sigpep_I_bact"/>
    <property type="match status" value="1"/>
</dbReference>
<evidence type="ECO:0000313" key="8">
    <source>
        <dbReference type="EMBL" id="OGY60516.1"/>
    </source>
</evidence>
<dbReference type="PANTHER" id="PTHR43390:SF1">
    <property type="entry name" value="CHLOROPLAST PROCESSING PEPTIDASE"/>
    <property type="match status" value="1"/>
</dbReference>
<dbReference type="InterPro" id="IPR019757">
    <property type="entry name" value="Pept_S26A_signal_pept_1_Lys-AS"/>
</dbReference>
<evidence type="ECO:0000256" key="6">
    <source>
        <dbReference type="RuleBase" id="RU362042"/>
    </source>
</evidence>
<dbReference type="PRINTS" id="PR00727">
    <property type="entry name" value="LEADERPTASE"/>
</dbReference>
<reference evidence="8 9" key="1">
    <citation type="journal article" date="2016" name="Nat. Commun.">
        <title>Thousands of microbial genomes shed light on interconnected biogeochemical processes in an aquifer system.</title>
        <authorList>
            <person name="Anantharaman K."/>
            <person name="Brown C.T."/>
            <person name="Hug L.A."/>
            <person name="Sharon I."/>
            <person name="Castelle C.J."/>
            <person name="Probst A.J."/>
            <person name="Thomas B.C."/>
            <person name="Singh A."/>
            <person name="Wilkins M.J."/>
            <person name="Karaoz U."/>
            <person name="Brodie E.L."/>
            <person name="Williams K.H."/>
            <person name="Hubbard S.S."/>
            <person name="Banfield J.F."/>
        </authorList>
    </citation>
    <scope>NUCLEOTIDE SEQUENCE [LARGE SCALE GENOMIC DNA]</scope>
</reference>
<dbReference type="InterPro" id="IPR019533">
    <property type="entry name" value="Peptidase_S26"/>
</dbReference>
<dbReference type="GO" id="GO:0004252">
    <property type="term" value="F:serine-type endopeptidase activity"/>
    <property type="evidence" value="ECO:0007669"/>
    <property type="project" value="InterPro"/>
</dbReference>
<dbReference type="PROSITE" id="PS00760">
    <property type="entry name" value="SPASE_I_2"/>
    <property type="match status" value="1"/>
</dbReference>
<dbReference type="CDD" id="cd06530">
    <property type="entry name" value="S26_SPase_I"/>
    <property type="match status" value="1"/>
</dbReference>
<feature type="non-terminal residue" evidence="8">
    <location>
        <position position="169"/>
    </location>
</feature>
<dbReference type="Pfam" id="PF10502">
    <property type="entry name" value="Peptidase_S26"/>
    <property type="match status" value="1"/>
</dbReference>
<comment type="similarity">
    <text evidence="2 6">Belongs to the peptidase S26 family.</text>
</comment>
<dbReference type="STRING" id="1797692.A3I33_02735"/>
<dbReference type="PANTHER" id="PTHR43390">
    <property type="entry name" value="SIGNAL PEPTIDASE I"/>
    <property type="match status" value="1"/>
</dbReference>
<feature type="domain" description="Peptidase S26" evidence="7">
    <location>
        <begin position="12"/>
        <end position="166"/>
    </location>
</feature>
<dbReference type="InterPro" id="IPR000223">
    <property type="entry name" value="Pept_S26A_signal_pept_1"/>
</dbReference>
<evidence type="ECO:0000256" key="5">
    <source>
        <dbReference type="PIRSR" id="PIRSR600223-1"/>
    </source>
</evidence>
<dbReference type="InterPro" id="IPR036286">
    <property type="entry name" value="LexA/Signal_pep-like_sf"/>
</dbReference>
<keyword evidence="6" id="KW-0472">Membrane</keyword>
<accession>A0A1G1Z8V9</accession>
<dbReference type="GO" id="GO:0006465">
    <property type="term" value="P:signal peptide processing"/>
    <property type="evidence" value="ECO:0007669"/>
    <property type="project" value="InterPro"/>
</dbReference>
<dbReference type="Gene3D" id="2.10.109.10">
    <property type="entry name" value="Umud Fragment, subunit A"/>
    <property type="match status" value="1"/>
</dbReference>
<keyword evidence="6" id="KW-0645">Protease</keyword>
<gene>
    <name evidence="8" type="ORF">A3I33_02735</name>
</gene>
<evidence type="ECO:0000256" key="4">
    <source>
        <dbReference type="ARBA" id="ARBA00022801"/>
    </source>
</evidence>
<evidence type="ECO:0000256" key="2">
    <source>
        <dbReference type="ARBA" id="ARBA00009370"/>
    </source>
</evidence>